<evidence type="ECO:0000313" key="2">
    <source>
        <dbReference type="EMBL" id="MFC2974359.1"/>
    </source>
</evidence>
<dbReference type="Proteomes" id="UP001595457">
    <property type="component" value="Unassembled WGS sequence"/>
</dbReference>
<gene>
    <name evidence="2" type="ORF">ACFOJE_19375</name>
</gene>
<organism evidence="2 3">
    <name type="scientific">Azotobacter bryophylli</name>
    <dbReference type="NCBI Taxonomy" id="1986537"/>
    <lineage>
        <taxon>Bacteria</taxon>
        <taxon>Pseudomonadati</taxon>
        <taxon>Pseudomonadota</taxon>
        <taxon>Gammaproteobacteria</taxon>
        <taxon>Pseudomonadales</taxon>
        <taxon>Pseudomonadaceae</taxon>
        <taxon>Azotobacter</taxon>
    </lineage>
</organism>
<evidence type="ECO:0000313" key="3">
    <source>
        <dbReference type="Proteomes" id="UP001595457"/>
    </source>
</evidence>
<name>A0ABV7AXP5_9GAMM</name>
<feature type="transmembrane region" description="Helical" evidence="1">
    <location>
        <begin position="12"/>
        <end position="33"/>
    </location>
</feature>
<dbReference type="RefSeq" id="WP_377816507.1">
    <property type="nucleotide sequence ID" value="NZ_JBHRSJ010000035.1"/>
</dbReference>
<keyword evidence="1" id="KW-0472">Membrane</keyword>
<comment type="caution">
    <text evidence="2">The sequence shown here is derived from an EMBL/GenBank/DDBJ whole genome shotgun (WGS) entry which is preliminary data.</text>
</comment>
<keyword evidence="1" id="KW-0812">Transmembrane</keyword>
<protein>
    <submittedName>
        <fullName evidence="2">Uncharacterized protein</fullName>
    </submittedName>
</protein>
<dbReference type="EMBL" id="JBHRSJ010000035">
    <property type="protein sequence ID" value="MFC2974359.1"/>
    <property type="molecule type" value="Genomic_DNA"/>
</dbReference>
<keyword evidence="3" id="KW-1185">Reference proteome</keyword>
<accession>A0ABV7AXP5</accession>
<evidence type="ECO:0000256" key="1">
    <source>
        <dbReference type="SAM" id="Phobius"/>
    </source>
</evidence>
<proteinExistence type="predicted"/>
<reference evidence="3" key="1">
    <citation type="journal article" date="2019" name="Int. J. Syst. Evol. Microbiol.">
        <title>The Global Catalogue of Microorganisms (GCM) 10K type strain sequencing project: providing services to taxonomists for standard genome sequencing and annotation.</title>
        <authorList>
            <consortium name="The Broad Institute Genomics Platform"/>
            <consortium name="The Broad Institute Genome Sequencing Center for Infectious Disease"/>
            <person name="Wu L."/>
            <person name="Ma J."/>
        </authorList>
    </citation>
    <scope>NUCLEOTIDE SEQUENCE [LARGE SCALE GENOMIC DNA]</scope>
    <source>
        <strain evidence="3">KCTC 62195</strain>
    </source>
</reference>
<sequence length="129" mass="14623">MTLEMDIGQLIGWATGLMGLFVGAVTGLVKLLLNQFETRLGERFETLDKASEAASQHWEQSFAKLVQRQDKDADALQQLEKSFLRFQAELPVSYVRREDYVRNQTVIEAKLDALASKLEIIQINGARHD</sequence>
<keyword evidence="1" id="KW-1133">Transmembrane helix</keyword>